<feature type="compositionally biased region" description="Basic and acidic residues" evidence="1">
    <location>
        <begin position="73"/>
        <end position="91"/>
    </location>
</feature>
<organism evidence="2 3">
    <name type="scientific">Novilysobacter erysipheiresistens</name>
    <dbReference type="NCBI Taxonomy" id="1749332"/>
    <lineage>
        <taxon>Bacteria</taxon>
        <taxon>Pseudomonadati</taxon>
        <taxon>Pseudomonadota</taxon>
        <taxon>Gammaproteobacteria</taxon>
        <taxon>Lysobacterales</taxon>
        <taxon>Lysobacteraceae</taxon>
        <taxon>Novilysobacter</taxon>
    </lineage>
</organism>
<feature type="region of interest" description="Disordered" evidence="1">
    <location>
        <begin position="1"/>
        <end position="107"/>
    </location>
</feature>
<proteinExistence type="predicted"/>
<evidence type="ECO:0000313" key="2">
    <source>
        <dbReference type="EMBL" id="MEG3182687.1"/>
    </source>
</evidence>
<evidence type="ECO:0000313" key="3">
    <source>
        <dbReference type="Proteomes" id="UP001355056"/>
    </source>
</evidence>
<feature type="region of interest" description="Disordered" evidence="1">
    <location>
        <begin position="247"/>
        <end position="269"/>
    </location>
</feature>
<evidence type="ECO:0000256" key="1">
    <source>
        <dbReference type="SAM" id="MobiDB-lite"/>
    </source>
</evidence>
<comment type="caution">
    <text evidence="2">The sequence shown here is derived from an EMBL/GenBank/DDBJ whole genome shotgun (WGS) entry which is preliminary data.</text>
</comment>
<feature type="region of interest" description="Disordered" evidence="1">
    <location>
        <begin position="327"/>
        <end position="358"/>
    </location>
</feature>
<dbReference type="EMBL" id="JAXGFP010000001">
    <property type="protein sequence ID" value="MEG3182687.1"/>
    <property type="molecule type" value="Genomic_DNA"/>
</dbReference>
<dbReference type="Proteomes" id="UP001355056">
    <property type="component" value="Unassembled WGS sequence"/>
</dbReference>
<accession>A0ABU7YUW3</accession>
<feature type="compositionally biased region" description="Low complexity" evidence="1">
    <location>
        <begin position="11"/>
        <end position="26"/>
    </location>
</feature>
<protein>
    <submittedName>
        <fullName evidence="2">Uncharacterized protein</fullName>
    </submittedName>
</protein>
<feature type="compositionally biased region" description="Acidic residues" evidence="1">
    <location>
        <begin position="1"/>
        <end position="10"/>
    </location>
</feature>
<reference evidence="2 3" key="1">
    <citation type="journal article" date="2016" name="Int. J. Syst. Evol. Microbiol.">
        <title>Lysobacter erysipheiresistens sp. nov., an antagonist of powdery mildew, isolated from tobacco-cultivated soil.</title>
        <authorList>
            <person name="Xie B."/>
            <person name="Li T."/>
            <person name="Lin X."/>
            <person name="Wang C.J."/>
            <person name="Chen Y.J."/>
            <person name="Liu W.J."/>
            <person name="Zhao Z.W."/>
        </authorList>
    </citation>
    <scope>NUCLEOTIDE SEQUENCE [LARGE SCALE GENOMIC DNA]</scope>
    <source>
        <strain evidence="2 3">RS-LYSO-3</strain>
    </source>
</reference>
<name>A0ABU7YUW3_9GAMM</name>
<dbReference type="RefSeq" id="WP_332614036.1">
    <property type="nucleotide sequence ID" value="NZ_JAXGFP010000001.1"/>
</dbReference>
<gene>
    <name evidence="2" type="ORF">SNE34_01480</name>
</gene>
<keyword evidence="3" id="KW-1185">Reference proteome</keyword>
<sequence>MYVTDPDETPTDTATPDPATAAAEAATPDEPEDMAAGMDRAFAEATPDLMPGTNEAADAEREAAEAAAAEAAKPADGEPDPAKADKAKPDDGAEAAAEADSLGLKGKANERFREMAAEIKTLAPIKEQLEKAGITDIAQLPQMVQSAKNGEDMVEMVSSTGASPEQFGQTLDYLSLISKANSGDRKAAEQAFELIQGEVTALAKALGREVPGLFDPLAEHPDLAEQIEAGDLTRKAALEVVGARNHQNALQRQRQQADQQTQAQRQQEQVVNQARSQLVQWDAAMAAKDPTYPAKRAALNAEVAKIRQQFPPAQWVAATELAYRSIPNPQPAPAATTTPAAGNPVRPGGPRGTLAPEKFDSMDDAMQWGFDHPEAAVG</sequence>